<comment type="function">
    <text evidence="1">Defense against chitin-containing fungal pathogens.</text>
</comment>
<keyword evidence="2" id="KW-0624">Polysaccharide degradation</keyword>
<evidence type="ECO:0000256" key="2">
    <source>
        <dbReference type="ARBA" id="ARBA00023024"/>
    </source>
</evidence>
<evidence type="ECO:0000313" key="3">
    <source>
        <dbReference type="EMBL" id="GEY01775.1"/>
    </source>
</evidence>
<dbReference type="GO" id="GO:0006032">
    <property type="term" value="P:chitin catabolic process"/>
    <property type="evidence" value="ECO:0007669"/>
    <property type="project" value="UniProtKB-KW"/>
</dbReference>
<gene>
    <name evidence="3" type="ORF">Tci_373749</name>
</gene>
<dbReference type="EMBL" id="BKCJ010145859">
    <property type="protein sequence ID" value="GEY01775.1"/>
    <property type="molecule type" value="Genomic_DNA"/>
</dbReference>
<organism evidence="3">
    <name type="scientific">Tanacetum cinerariifolium</name>
    <name type="common">Dalmatian daisy</name>
    <name type="synonym">Chrysanthemum cinerariifolium</name>
    <dbReference type="NCBI Taxonomy" id="118510"/>
    <lineage>
        <taxon>Eukaryota</taxon>
        <taxon>Viridiplantae</taxon>
        <taxon>Streptophyta</taxon>
        <taxon>Embryophyta</taxon>
        <taxon>Tracheophyta</taxon>
        <taxon>Spermatophyta</taxon>
        <taxon>Magnoliopsida</taxon>
        <taxon>eudicotyledons</taxon>
        <taxon>Gunneridae</taxon>
        <taxon>Pentapetalae</taxon>
        <taxon>asterids</taxon>
        <taxon>campanulids</taxon>
        <taxon>Asterales</taxon>
        <taxon>Asteraceae</taxon>
        <taxon>Asteroideae</taxon>
        <taxon>Anthemideae</taxon>
        <taxon>Anthemidinae</taxon>
        <taxon>Tanacetum</taxon>
    </lineage>
</organism>
<reference evidence="3" key="1">
    <citation type="journal article" date="2019" name="Sci. Rep.">
        <title>Draft genome of Tanacetum cinerariifolium, the natural source of mosquito coil.</title>
        <authorList>
            <person name="Yamashiro T."/>
            <person name="Shiraishi A."/>
            <person name="Satake H."/>
            <person name="Nakayama K."/>
        </authorList>
    </citation>
    <scope>NUCLEOTIDE SEQUENCE</scope>
</reference>
<protein>
    <submittedName>
        <fullName evidence="3">Chitinase-like protein 1</fullName>
    </submittedName>
</protein>
<dbReference type="AlphaFoldDB" id="A0A699HDI2"/>
<dbReference type="InterPro" id="IPR023346">
    <property type="entry name" value="Lysozyme-like_dom_sf"/>
</dbReference>
<comment type="caution">
    <text evidence="3">The sequence shown here is derived from an EMBL/GenBank/DDBJ whole genome shotgun (WGS) entry which is preliminary data.</text>
</comment>
<dbReference type="Gene3D" id="1.10.530.10">
    <property type="match status" value="1"/>
</dbReference>
<sequence>MIVWSNPTNQTNNDTLSLRNHGFGCTMNILYGERTCGQGDIDDMNTIITHYLYYLDLMGLGREDAGPHDKFSEPFLCLIGMSRNYTLDEDTYPTFLRDDGTEMYLFAFIQVADPTNVKVGEWERTEVEAKLLDSTIGHVVSLLPVAPSRRESELEASVERLFDKGGSADQVDFAAGGGQEAKTGIATGVRIVADEKKLRGDHGASSEAAIGGKSPSALRKLLASSMLNVEVGVAVVSTLPMVTSSVSATPEHESGAPADSITGLNIRTIGASKRSTVIPPVMTEVVVTSYAVNIPPVLKMRVKVTSHVHASLFQDSNSTKTVKADTAGPSYSAKRDLSMGSRELNFKTMRQVFVSQWNVLNDSLFDDYDRIALARGRGWSLSVRNKLATKKMRDVEIEVVKQRNMSLKNEKESLDEEVAGLQSFISTKDLELKDLNVVLSSLRSQKDGLVDQVYALETTCFGLCDQLDADFLEMALHLEEKFYPTLLTTIFGSRWLLTHGLKLAVIKCLTSQEYLSALREAISRANEKVMQDGLSTGIDHGKEGRNLADIVAYNPAAEVDYNFALQRLHEVDFSLLFELKSHKDASVEDIINLLRLEGPLDDASGMSGLQPHTPLVDPLSVKNLMGEAGASDNVPATTTTTTALSTTFASVSFVTPITIEDYEIMGTDGPEDSQESGQGNVAYFPTVEFK</sequence>
<keyword evidence="2" id="KW-0146">Chitin degradation</keyword>
<keyword evidence="2" id="KW-0119">Carbohydrate metabolism</keyword>
<accession>A0A699HDI2</accession>
<name>A0A699HDI2_TANCI</name>
<evidence type="ECO:0000256" key="1">
    <source>
        <dbReference type="ARBA" id="ARBA00003102"/>
    </source>
</evidence>
<proteinExistence type="predicted"/>
<dbReference type="SUPFAM" id="SSF53955">
    <property type="entry name" value="Lysozyme-like"/>
    <property type="match status" value="1"/>
</dbReference>